<dbReference type="InterPro" id="IPR016195">
    <property type="entry name" value="Pol/histidinol_Pase-like"/>
</dbReference>
<accession>A0A4P8L1L8</accession>
<dbReference type="OrthoDB" id="9802525at2"/>
<dbReference type="Gene3D" id="3.20.20.140">
    <property type="entry name" value="Metal-dependent hydrolases"/>
    <property type="match status" value="1"/>
</dbReference>
<dbReference type="InterPro" id="IPR028098">
    <property type="entry name" value="Glyco_trans_4-like_N"/>
</dbReference>
<dbReference type="PANTHER" id="PTHR45947">
    <property type="entry name" value="SULFOQUINOVOSYL TRANSFERASE SQD2"/>
    <property type="match status" value="1"/>
</dbReference>
<dbReference type="CDD" id="cd07432">
    <property type="entry name" value="PHP_HisPPase"/>
    <property type="match status" value="1"/>
</dbReference>
<organism evidence="2 3">
    <name type="scientific">Desulfoglaeba alkanexedens ALDC</name>
    <dbReference type="NCBI Taxonomy" id="980445"/>
    <lineage>
        <taxon>Bacteria</taxon>
        <taxon>Pseudomonadati</taxon>
        <taxon>Thermodesulfobacteriota</taxon>
        <taxon>Syntrophobacteria</taxon>
        <taxon>Syntrophobacterales</taxon>
        <taxon>Syntrophobacteraceae</taxon>
        <taxon>Desulfoglaeba</taxon>
    </lineage>
</organism>
<proteinExistence type="predicted"/>
<dbReference type="AlphaFoldDB" id="A0A4P8L1L8"/>
<dbReference type="PANTHER" id="PTHR45947:SF3">
    <property type="entry name" value="SULFOQUINOVOSYL TRANSFERASE SQD2"/>
    <property type="match status" value="1"/>
</dbReference>
<name>A0A4P8L1L8_9BACT</name>
<dbReference type="Proteomes" id="UP000298602">
    <property type="component" value="Chromosome"/>
</dbReference>
<dbReference type="SUPFAM" id="SSF89550">
    <property type="entry name" value="PHP domain-like"/>
    <property type="match status" value="1"/>
</dbReference>
<dbReference type="SMART" id="SM00481">
    <property type="entry name" value="POLIIIAc"/>
    <property type="match status" value="1"/>
</dbReference>
<dbReference type="EMBL" id="CP040098">
    <property type="protein sequence ID" value="QCQ21748.1"/>
    <property type="molecule type" value="Genomic_DNA"/>
</dbReference>
<dbReference type="InterPro" id="IPR003141">
    <property type="entry name" value="Pol/His_phosphatase_N"/>
</dbReference>
<gene>
    <name evidence="2" type="ORF">FDQ92_05870</name>
</gene>
<reference evidence="2 3" key="1">
    <citation type="submission" date="2019-05" db="EMBL/GenBank/DDBJ databases">
        <title>The Complete Genome Sequence of the n-alkane-degrading Desulfoglaeba alkanexedens ALDC reveals multiple alkylsuccinate synthase gene clusters.</title>
        <authorList>
            <person name="Callaghan A.V."/>
            <person name="Davidova I.A."/>
            <person name="Duncan K.E."/>
            <person name="Morris B."/>
            <person name="McInerney M.J."/>
        </authorList>
    </citation>
    <scope>NUCLEOTIDE SEQUENCE [LARGE SCALE GENOMIC DNA]</scope>
    <source>
        <strain evidence="2 3">ALDC</strain>
    </source>
</reference>
<protein>
    <submittedName>
        <fullName evidence="2">Glycosyltransferase</fullName>
    </submittedName>
</protein>
<dbReference type="Gene3D" id="3.40.50.2000">
    <property type="entry name" value="Glycogen Phosphorylase B"/>
    <property type="match status" value="2"/>
</dbReference>
<sequence>MKADLHVHSKFSNRPSQWILQKIGCPESFTEPLELYRIAQAKGMTAVTITDHNTISGALEIAHLPNTFIGEEVTTYFPEDGCKIHVLVYSIDERQHEAIQKARENIFDLIGYLRSEKIFHAVAHPLYAINDRLTTDHFEKLLLLFKYIEINGARNEIQNQVLECIASRLNPAVMERLEEKHGIRPAFDLPWEKVFTGGSDDHSSLNIARTWTEVPGASDAGSFLREVQAGKGTVGGVSSTPLTMAHNLYGIAYQFYKHRFHFERQVHRDQLLQFLERVLQRSEGARPGDWSPRLRFLPRYGRVFKRSGNDKKPSAAAALWQESHRLISNIPALKRIADSREAEGASHEEAWFDFVNRVSNNVLAQFSRRVLDQIAGADFFDVFSSIGSAGTLYTLLAPYFVSFSLFTKDIQIAREVKARFKLEENAGGGDGADTMVLAHFTDTLYQINGVALTILQQAQLAAETGRRLTVITCHDGHHESRTGVLNFKPVGVYQLPEYPEIKLYFPPFLDMLRYCFEKGFTHILSATPGPIGLAALAVARILNLPISATYHTALPQYARHITGDAFLEDIMWKFVLWYYQQMDTVYVPSRATGDELVRKGIAAEKIQTYTRGVDIEHFHPSRFSEDFERRYGLRDRIRLLYVGRVSKEKDLDLLVRVFKRLNRTIQNLSLVVVGDGPYLNEMKAELEGMPAVFTGYLSGAELAAAYASCHIFAFPSTTDTFGNVVLEAQASGLPAIVTDAGGPQENVIDRKTGFIVKADDEQAFYQAARKLLQDPDRRKTMAEAARKAMEYRSFRKAFEMTWDLYRGIRGQTADGIVLPEAV</sequence>
<keyword evidence="3" id="KW-1185">Reference proteome</keyword>
<dbReference type="InterPro" id="IPR050194">
    <property type="entry name" value="Glycosyltransferase_grp1"/>
</dbReference>
<evidence type="ECO:0000313" key="2">
    <source>
        <dbReference type="EMBL" id="QCQ21748.1"/>
    </source>
</evidence>
<dbReference type="Pfam" id="PF13439">
    <property type="entry name" value="Glyco_transf_4"/>
    <property type="match status" value="1"/>
</dbReference>
<dbReference type="InterPro" id="IPR001296">
    <property type="entry name" value="Glyco_trans_1"/>
</dbReference>
<feature type="domain" description="Polymerase/histidinol phosphatase N-terminal" evidence="1">
    <location>
        <begin position="3"/>
        <end position="77"/>
    </location>
</feature>
<dbReference type="SUPFAM" id="SSF53756">
    <property type="entry name" value="UDP-Glycosyltransferase/glycogen phosphorylase"/>
    <property type="match status" value="1"/>
</dbReference>
<keyword evidence="2" id="KW-0808">Transferase</keyword>
<dbReference type="CDD" id="cd03814">
    <property type="entry name" value="GT4-like"/>
    <property type="match status" value="1"/>
</dbReference>
<evidence type="ECO:0000259" key="1">
    <source>
        <dbReference type="SMART" id="SM00481"/>
    </source>
</evidence>
<dbReference type="Pfam" id="PF00534">
    <property type="entry name" value="Glycos_transf_1"/>
    <property type="match status" value="1"/>
</dbReference>
<dbReference type="RefSeq" id="WP_137423717.1">
    <property type="nucleotide sequence ID" value="NZ_CP040098.1"/>
</dbReference>
<reference evidence="2 3" key="2">
    <citation type="submission" date="2019-05" db="EMBL/GenBank/DDBJ databases">
        <authorList>
            <person name="Suflita J.M."/>
            <person name="Marks C.R."/>
        </authorList>
    </citation>
    <scope>NUCLEOTIDE SEQUENCE [LARGE SCALE GENOMIC DNA]</scope>
    <source>
        <strain evidence="2 3">ALDC</strain>
    </source>
</reference>
<dbReference type="GO" id="GO:0016758">
    <property type="term" value="F:hexosyltransferase activity"/>
    <property type="evidence" value="ECO:0007669"/>
    <property type="project" value="TreeGrafter"/>
</dbReference>
<evidence type="ECO:0000313" key="3">
    <source>
        <dbReference type="Proteomes" id="UP000298602"/>
    </source>
</evidence>
<dbReference type="KEGG" id="dax:FDQ92_05870"/>